<organism evidence="1 2">
    <name type="scientific">Pseudolabrys taiwanensis</name>
    <dbReference type="NCBI Taxonomy" id="331696"/>
    <lineage>
        <taxon>Bacteria</taxon>
        <taxon>Pseudomonadati</taxon>
        <taxon>Pseudomonadota</taxon>
        <taxon>Alphaproteobacteria</taxon>
        <taxon>Hyphomicrobiales</taxon>
        <taxon>Xanthobacteraceae</taxon>
        <taxon>Pseudolabrys</taxon>
    </lineage>
</organism>
<keyword evidence="2" id="KW-1185">Reference proteome</keyword>
<dbReference type="KEGG" id="ptaw:DW352_05675"/>
<gene>
    <name evidence="1" type="ORF">DW352_05675</name>
</gene>
<evidence type="ECO:0000313" key="2">
    <source>
        <dbReference type="Proteomes" id="UP000254889"/>
    </source>
</evidence>
<dbReference type="AlphaFoldDB" id="A0A345ZT02"/>
<dbReference type="Proteomes" id="UP000254889">
    <property type="component" value="Chromosome"/>
</dbReference>
<dbReference type="OrthoDB" id="8475696at2"/>
<reference evidence="1 2" key="1">
    <citation type="submission" date="2018-07" db="EMBL/GenBank/DDBJ databases">
        <authorList>
            <person name="Quirk P.G."/>
            <person name="Krulwich T.A."/>
        </authorList>
    </citation>
    <scope>NUCLEOTIDE SEQUENCE [LARGE SCALE GENOMIC DNA]</scope>
    <source>
        <strain evidence="1 2">CC-BB4</strain>
    </source>
</reference>
<dbReference type="EMBL" id="CP031417">
    <property type="protein sequence ID" value="AXK80049.1"/>
    <property type="molecule type" value="Genomic_DNA"/>
</dbReference>
<proteinExistence type="predicted"/>
<protein>
    <submittedName>
        <fullName evidence="1">Uncharacterized protein</fullName>
    </submittedName>
</protein>
<name>A0A345ZT02_9HYPH</name>
<accession>A0A345ZT02</accession>
<sequence length="82" mass="8969">MALTMAVATPTLGFAAQGYKARAQAPARYNDVSIDNARMSQERAQAIRDCTGVEQKMGSQSTWGVQQLTVYRDCMTQHGQAE</sequence>
<evidence type="ECO:0000313" key="1">
    <source>
        <dbReference type="EMBL" id="AXK80049.1"/>
    </source>
</evidence>